<dbReference type="PANTHER" id="PTHR38011">
    <property type="entry name" value="DIHYDROFOLATE REDUCTASE FAMILY PROTEIN (AFU_ORTHOLOGUE AFUA_8G06820)"/>
    <property type="match status" value="1"/>
</dbReference>
<dbReference type="RefSeq" id="WP_119339892.1">
    <property type="nucleotide sequence ID" value="NZ_BJXL01000045.1"/>
</dbReference>
<evidence type="ECO:0000259" key="1">
    <source>
        <dbReference type="Pfam" id="PF01872"/>
    </source>
</evidence>
<dbReference type="InterPro" id="IPR050765">
    <property type="entry name" value="Riboflavin_Biosynth_HTPR"/>
</dbReference>
<dbReference type="InterPro" id="IPR002734">
    <property type="entry name" value="RibDG_C"/>
</dbReference>
<gene>
    <name evidence="2" type="ORF">MHY01S_16270</name>
</gene>
<feature type="domain" description="Bacterial bifunctional deaminase-reductase C-terminal" evidence="1">
    <location>
        <begin position="7"/>
        <end position="185"/>
    </location>
</feature>
<dbReference type="PANTHER" id="PTHR38011:SF2">
    <property type="entry name" value="BIFUNCTIONAL DEAMINASE-REDUCTASE DOMAIN PROTEIN"/>
    <property type="match status" value="1"/>
</dbReference>
<dbReference type="Proteomes" id="UP000321197">
    <property type="component" value="Unassembled WGS sequence"/>
</dbReference>
<dbReference type="InterPro" id="IPR024072">
    <property type="entry name" value="DHFR-like_dom_sf"/>
</dbReference>
<proteinExistence type="predicted"/>
<accession>A0A511R1I0</accession>
<dbReference type="EMBL" id="BJXL01000045">
    <property type="protein sequence ID" value="GEM83461.1"/>
    <property type="molecule type" value="Genomic_DNA"/>
</dbReference>
<dbReference type="GO" id="GO:0008703">
    <property type="term" value="F:5-amino-6-(5-phosphoribosylamino)uracil reductase activity"/>
    <property type="evidence" value="ECO:0007669"/>
    <property type="project" value="InterPro"/>
</dbReference>
<comment type="caution">
    <text evidence="2">The sequence shown here is derived from an EMBL/GenBank/DDBJ whole genome shotgun (WGS) entry which is preliminary data.</text>
</comment>
<dbReference type="GO" id="GO:0009231">
    <property type="term" value="P:riboflavin biosynthetic process"/>
    <property type="evidence" value="ECO:0007669"/>
    <property type="project" value="InterPro"/>
</dbReference>
<evidence type="ECO:0000313" key="3">
    <source>
        <dbReference type="Proteomes" id="UP000321197"/>
    </source>
</evidence>
<name>A0A511R1I0_9DEIN</name>
<organism evidence="2 3">
    <name type="scientific">Meiothermus hypogaeus NBRC 106114</name>
    <dbReference type="NCBI Taxonomy" id="1227553"/>
    <lineage>
        <taxon>Bacteria</taxon>
        <taxon>Thermotogati</taxon>
        <taxon>Deinococcota</taxon>
        <taxon>Deinococci</taxon>
        <taxon>Thermales</taxon>
        <taxon>Thermaceae</taxon>
        <taxon>Meiothermus</taxon>
    </lineage>
</organism>
<sequence length="202" mass="21753">MRRIVGAVYVSLDGVMQAPGGPEEDTSGGFALGGWIWAYSDDTTREIVRSYLLGPPYELLLGRRTYDIFAAYWPQVPPDNPIAARFNPTAKYVLTSRDLSPPWHNSHRLSGLEAVRALKATPGPDLLVQGSSTLYPQLLGAGLLDRLIVQIFPITLGQGKRLFGQGTPPASLKLVNSVASSTGVLMATYEPTGQMPPVSSLS</sequence>
<dbReference type="OrthoDB" id="195113at2"/>
<dbReference type="Gene3D" id="3.40.430.10">
    <property type="entry name" value="Dihydrofolate Reductase, subunit A"/>
    <property type="match status" value="1"/>
</dbReference>
<dbReference type="Pfam" id="PF01872">
    <property type="entry name" value="RibD_C"/>
    <property type="match status" value="1"/>
</dbReference>
<evidence type="ECO:0000313" key="2">
    <source>
        <dbReference type="EMBL" id="GEM83461.1"/>
    </source>
</evidence>
<dbReference type="SUPFAM" id="SSF53597">
    <property type="entry name" value="Dihydrofolate reductase-like"/>
    <property type="match status" value="1"/>
</dbReference>
<protein>
    <submittedName>
        <fullName evidence="2">Dihydrofolate reductase</fullName>
    </submittedName>
</protein>
<reference evidence="2 3" key="1">
    <citation type="submission" date="2019-07" db="EMBL/GenBank/DDBJ databases">
        <title>Whole genome shotgun sequence of Meiothermus hypogaeus NBRC 106114.</title>
        <authorList>
            <person name="Hosoyama A."/>
            <person name="Uohara A."/>
            <person name="Ohji S."/>
            <person name="Ichikawa N."/>
        </authorList>
    </citation>
    <scope>NUCLEOTIDE SEQUENCE [LARGE SCALE GENOMIC DNA]</scope>
    <source>
        <strain evidence="2 3">NBRC 106114</strain>
    </source>
</reference>
<dbReference type="AlphaFoldDB" id="A0A511R1I0"/>